<name>A0ACB6ZV88_THEGA</name>
<keyword evidence="2" id="KW-1185">Reference proteome</keyword>
<proteinExistence type="predicted"/>
<reference evidence="1" key="2">
    <citation type="journal article" date="2020" name="Nat. Commun.">
        <title>Large-scale genome sequencing of mycorrhizal fungi provides insights into the early evolution of symbiotic traits.</title>
        <authorList>
            <person name="Miyauchi S."/>
            <person name="Kiss E."/>
            <person name="Kuo A."/>
            <person name="Drula E."/>
            <person name="Kohler A."/>
            <person name="Sanchez-Garcia M."/>
            <person name="Morin E."/>
            <person name="Andreopoulos B."/>
            <person name="Barry K.W."/>
            <person name="Bonito G."/>
            <person name="Buee M."/>
            <person name="Carver A."/>
            <person name="Chen C."/>
            <person name="Cichocki N."/>
            <person name="Clum A."/>
            <person name="Culley D."/>
            <person name="Crous P.W."/>
            <person name="Fauchery L."/>
            <person name="Girlanda M."/>
            <person name="Hayes R.D."/>
            <person name="Keri Z."/>
            <person name="LaButti K."/>
            <person name="Lipzen A."/>
            <person name="Lombard V."/>
            <person name="Magnuson J."/>
            <person name="Maillard F."/>
            <person name="Murat C."/>
            <person name="Nolan M."/>
            <person name="Ohm R.A."/>
            <person name="Pangilinan J."/>
            <person name="Pereira M.F."/>
            <person name="Perotto S."/>
            <person name="Peter M."/>
            <person name="Pfister S."/>
            <person name="Riley R."/>
            <person name="Sitrit Y."/>
            <person name="Stielow J.B."/>
            <person name="Szollosi G."/>
            <person name="Zifcakova L."/>
            <person name="Stursova M."/>
            <person name="Spatafora J.W."/>
            <person name="Tedersoo L."/>
            <person name="Vaario L.M."/>
            <person name="Yamada A."/>
            <person name="Yan M."/>
            <person name="Wang P."/>
            <person name="Xu J."/>
            <person name="Bruns T."/>
            <person name="Baldrian P."/>
            <person name="Vilgalys R."/>
            <person name="Dunand C."/>
            <person name="Henrissat B."/>
            <person name="Grigoriev I.V."/>
            <person name="Hibbett D."/>
            <person name="Nagy L.G."/>
            <person name="Martin F.M."/>
        </authorList>
    </citation>
    <scope>NUCLEOTIDE SEQUENCE</scope>
    <source>
        <strain evidence="1">P2</strain>
    </source>
</reference>
<sequence length="549" mass="61482">MAHTPPPPPGLEDLEALVLEILAQVWEEFNTADAEYCETTIGSLVASSVAEATTLSTKMESTEALPHEMYHAGSRASSDDTSTLGPSKPHVPHVCLETDIPTLTLPPSVESYSKYESWAPTNRSIFWGDDSDDMQFLPFADEPDFDKQAYRKFFKTLAWQGGGKMDADLELIVLEAAHRLHFDYGIELERIDGANVLPFTLLGGSGLIHKASQRDPFDWNGAARTDSFPLPQPPVPDALDLCRRLNSLHGGFCPSLNCIDFYCSSHDRDSWPSQAPPTAAKTTGDLWRECEKACSPKCFRSIERGDMSEETRWEDWDWEDFRTILEIAPDALPFIDDADIVARRDEPSKAARKRKVAQRGCHSNCWGNARMKLCEHAGPCKPGRSCSCYDTETYCDRNCGCLPDCCNRRVGCRCHVVNDEKGYICNEECPCVNNDTKCGNCQIQKGEEKYVEIIKSQWGFGTALLEPVREDEFIIGELVFPTSVDLNRQFLGDYMGRKYTYTLNDSICIDSVNAGNPSRSINHSDRPNCYARSKSCFSPHRCTSHPWGV</sequence>
<comment type="caution">
    <text evidence="1">The sequence shown here is derived from an EMBL/GenBank/DDBJ whole genome shotgun (WGS) entry which is preliminary data.</text>
</comment>
<protein>
    <submittedName>
        <fullName evidence="1">Uncharacterized protein</fullName>
    </submittedName>
</protein>
<accession>A0ACB6ZV88</accession>
<evidence type="ECO:0000313" key="1">
    <source>
        <dbReference type="EMBL" id="KAF9653517.1"/>
    </source>
</evidence>
<evidence type="ECO:0000313" key="2">
    <source>
        <dbReference type="Proteomes" id="UP000886501"/>
    </source>
</evidence>
<dbReference type="Proteomes" id="UP000886501">
    <property type="component" value="Unassembled WGS sequence"/>
</dbReference>
<reference evidence="1" key="1">
    <citation type="submission" date="2019-10" db="EMBL/GenBank/DDBJ databases">
        <authorList>
            <consortium name="DOE Joint Genome Institute"/>
            <person name="Kuo A."/>
            <person name="Miyauchi S."/>
            <person name="Kiss E."/>
            <person name="Drula E."/>
            <person name="Kohler A."/>
            <person name="Sanchez-Garcia M."/>
            <person name="Andreopoulos B."/>
            <person name="Barry K.W."/>
            <person name="Bonito G."/>
            <person name="Buee M."/>
            <person name="Carver A."/>
            <person name="Chen C."/>
            <person name="Cichocki N."/>
            <person name="Clum A."/>
            <person name="Culley D."/>
            <person name="Crous P.W."/>
            <person name="Fauchery L."/>
            <person name="Girlanda M."/>
            <person name="Hayes R."/>
            <person name="Keri Z."/>
            <person name="Labutti K."/>
            <person name="Lipzen A."/>
            <person name="Lombard V."/>
            <person name="Magnuson J."/>
            <person name="Maillard F."/>
            <person name="Morin E."/>
            <person name="Murat C."/>
            <person name="Nolan M."/>
            <person name="Ohm R."/>
            <person name="Pangilinan J."/>
            <person name="Pereira M."/>
            <person name="Perotto S."/>
            <person name="Peter M."/>
            <person name="Riley R."/>
            <person name="Sitrit Y."/>
            <person name="Stielow B."/>
            <person name="Szollosi G."/>
            <person name="Zifcakova L."/>
            <person name="Stursova M."/>
            <person name="Spatafora J.W."/>
            <person name="Tedersoo L."/>
            <person name="Vaario L.-M."/>
            <person name="Yamada A."/>
            <person name="Yan M."/>
            <person name="Wang P."/>
            <person name="Xu J."/>
            <person name="Bruns T."/>
            <person name="Baldrian P."/>
            <person name="Vilgalys R."/>
            <person name="Henrissat B."/>
            <person name="Grigoriev I.V."/>
            <person name="Hibbett D."/>
            <person name="Nagy L.G."/>
            <person name="Martin F.M."/>
        </authorList>
    </citation>
    <scope>NUCLEOTIDE SEQUENCE</scope>
    <source>
        <strain evidence="1">P2</strain>
    </source>
</reference>
<organism evidence="1 2">
    <name type="scientific">Thelephora ganbajun</name>
    <name type="common">Ganba fungus</name>
    <dbReference type="NCBI Taxonomy" id="370292"/>
    <lineage>
        <taxon>Eukaryota</taxon>
        <taxon>Fungi</taxon>
        <taxon>Dikarya</taxon>
        <taxon>Basidiomycota</taxon>
        <taxon>Agaricomycotina</taxon>
        <taxon>Agaricomycetes</taxon>
        <taxon>Thelephorales</taxon>
        <taxon>Thelephoraceae</taxon>
        <taxon>Thelephora</taxon>
    </lineage>
</organism>
<gene>
    <name evidence="1" type="ORF">BDM02DRAFT_1563206</name>
</gene>
<dbReference type="EMBL" id="MU117963">
    <property type="protein sequence ID" value="KAF9653517.1"/>
    <property type="molecule type" value="Genomic_DNA"/>
</dbReference>